<evidence type="ECO:0000313" key="4">
    <source>
        <dbReference type="EMBL" id="SDJ78682.1"/>
    </source>
</evidence>
<dbReference type="PANTHER" id="PTHR34236:SF1">
    <property type="entry name" value="DIMETHYL SULFOXIDE REDUCTASE TRANSCRIPTIONAL ACTIVATOR"/>
    <property type="match status" value="1"/>
</dbReference>
<feature type="domain" description="HTH bat-type" evidence="3">
    <location>
        <begin position="154"/>
        <end position="205"/>
    </location>
</feature>
<name>A0A1G8WK09_9EURY</name>
<dbReference type="PANTHER" id="PTHR34236">
    <property type="entry name" value="DIMETHYL SULFOXIDE REDUCTASE TRANSCRIPTIONAL ACTIVATOR"/>
    <property type="match status" value="1"/>
</dbReference>
<accession>A0A1G8WK09</accession>
<dbReference type="Proteomes" id="UP000198856">
    <property type="component" value="Unassembled WGS sequence"/>
</dbReference>
<organism evidence="4 5">
    <name type="scientific">Halovenus aranensis</name>
    <dbReference type="NCBI Taxonomy" id="890420"/>
    <lineage>
        <taxon>Archaea</taxon>
        <taxon>Methanobacteriati</taxon>
        <taxon>Methanobacteriota</taxon>
        <taxon>Stenosarchaea group</taxon>
        <taxon>Halobacteria</taxon>
        <taxon>Halobacteriales</taxon>
        <taxon>Haloarculaceae</taxon>
        <taxon>Halovenus</taxon>
    </lineage>
</organism>
<sequence length="217" mass="24799">MYVEFINNRDVLSDIRDTYPDIKVNISHLTATSRFPLRLTCSVRGNTERFEARAHADQHVETLQTILQEDSRTLYHIYVGSGTVDERVYNAAVNAGGVHLNAQNMNSCWYTKMSFPDKASFTEFWDTISEEPIETEITVMRDGTFHMSEEAFGLTQKQLEIIWEGLKTGYFEVPRETTLQELGEKLDITTQAASIRLRKGVKTLVENSVYDAFDPEA</sequence>
<dbReference type="STRING" id="890420.SAMN05216226_10970"/>
<evidence type="ECO:0000259" key="3">
    <source>
        <dbReference type="Pfam" id="PF04967"/>
    </source>
</evidence>
<evidence type="ECO:0000313" key="5">
    <source>
        <dbReference type="Proteomes" id="UP000198856"/>
    </source>
</evidence>
<keyword evidence="5" id="KW-1185">Reference proteome</keyword>
<keyword evidence="2" id="KW-0804">Transcription</keyword>
<dbReference type="RefSeq" id="WP_092702687.1">
    <property type="nucleotide sequence ID" value="NZ_FNFC01000009.1"/>
</dbReference>
<dbReference type="OrthoDB" id="202021at2157"/>
<dbReference type="EMBL" id="FNFC01000009">
    <property type="protein sequence ID" value="SDJ78682.1"/>
    <property type="molecule type" value="Genomic_DNA"/>
</dbReference>
<evidence type="ECO:0000256" key="1">
    <source>
        <dbReference type="ARBA" id="ARBA00023015"/>
    </source>
</evidence>
<dbReference type="InterPro" id="IPR007050">
    <property type="entry name" value="HTH_bacterioopsin"/>
</dbReference>
<keyword evidence="1" id="KW-0805">Transcription regulation</keyword>
<dbReference type="Pfam" id="PF04967">
    <property type="entry name" value="HTH_10"/>
    <property type="match status" value="1"/>
</dbReference>
<gene>
    <name evidence="4" type="ORF">SAMN05216226_10970</name>
</gene>
<proteinExistence type="predicted"/>
<reference evidence="4 5" key="1">
    <citation type="submission" date="2016-10" db="EMBL/GenBank/DDBJ databases">
        <authorList>
            <person name="de Groot N.N."/>
        </authorList>
    </citation>
    <scope>NUCLEOTIDE SEQUENCE [LARGE SCALE GENOMIC DNA]</scope>
    <source>
        <strain evidence="4 5">IBRC-M10015</strain>
    </source>
</reference>
<dbReference type="AlphaFoldDB" id="A0A1G8WK09"/>
<protein>
    <recommendedName>
        <fullName evidence="3">HTH bat-type domain-containing protein</fullName>
    </recommendedName>
</protein>
<evidence type="ECO:0000256" key="2">
    <source>
        <dbReference type="ARBA" id="ARBA00023163"/>
    </source>
</evidence>